<accession>A0A6D2IUX5</accession>
<dbReference type="NCBIfam" id="TIGR01640">
    <property type="entry name" value="F_box_assoc_1"/>
    <property type="match status" value="1"/>
</dbReference>
<organism evidence="3 4">
    <name type="scientific">Microthlaspi erraticum</name>
    <dbReference type="NCBI Taxonomy" id="1685480"/>
    <lineage>
        <taxon>Eukaryota</taxon>
        <taxon>Viridiplantae</taxon>
        <taxon>Streptophyta</taxon>
        <taxon>Embryophyta</taxon>
        <taxon>Tracheophyta</taxon>
        <taxon>Spermatophyta</taxon>
        <taxon>Magnoliopsida</taxon>
        <taxon>eudicotyledons</taxon>
        <taxon>Gunneridae</taxon>
        <taxon>Pentapetalae</taxon>
        <taxon>rosids</taxon>
        <taxon>malvids</taxon>
        <taxon>Brassicales</taxon>
        <taxon>Brassicaceae</taxon>
        <taxon>Coluteocarpeae</taxon>
        <taxon>Microthlaspi</taxon>
    </lineage>
</organism>
<feature type="domain" description="F-box" evidence="1">
    <location>
        <begin position="12"/>
        <end position="50"/>
    </location>
</feature>
<dbReference type="Pfam" id="PF00646">
    <property type="entry name" value="F-box"/>
    <property type="match status" value="1"/>
</dbReference>
<evidence type="ECO:0000313" key="3">
    <source>
        <dbReference type="EMBL" id="CAA7030994.1"/>
    </source>
</evidence>
<dbReference type="PANTHER" id="PTHR31111">
    <property type="entry name" value="BNAA05G37150D PROTEIN-RELATED"/>
    <property type="match status" value="1"/>
</dbReference>
<feature type="domain" description="F-box associated beta-propeller type 3" evidence="2">
    <location>
        <begin position="62"/>
        <end position="390"/>
    </location>
</feature>
<protein>
    <submittedName>
        <fullName evidence="3">Uncharacterized protein</fullName>
    </submittedName>
</protein>
<dbReference type="SUPFAM" id="SSF81383">
    <property type="entry name" value="F-box domain"/>
    <property type="match status" value="1"/>
</dbReference>
<gene>
    <name evidence="3" type="ORF">MERR_LOCUS18229</name>
</gene>
<dbReference type="InterPro" id="IPR017451">
    <property type="entry name" value="F-box-assoc_interact_dom"/>
</dbReference>
<evidence type="ECO:0000259" key="1">
    <source>
        <dbReference type="Pfam" id="PF00646"/>
    </source>
</evidence>
<dbReference type="Pfam" id="PF08268">
    <property type="entry name" value="FBA_3"/>
    <property type="match status" value="1"/>
</dbReference>
<dbReference type="Proteomes" id="UP000467841">
    <property type="component" value="Unassembled WGS sequence"/>
</dbReference>
<dbReference type="EMBL" id="CACVBM020001101">
    <property type="protein sequence ID" value="CAA7030994.1"/>
    <property type="molecule type" value="Genomic_DNA"/>
</dbReference>
<evidence type="ECO:0000313" key="4">
    <source>
        <dbReference type="Proteomes" id="UP000467841"/>
    </source>
</evidence>
<proteinExistence type="predicted"/>
<dbReference type="InterPro" id="IPR001810">
    <property type="entry name" value="F-box_dom"/>
</dbReference>
<name>A0A6D2IUX5_9BRAS</name>
<sequence>MKRLKQQLYSDHIPVDLLIEIFSRLPRKSIDRIHCISKSLGYILRRPDFTELFLTKSSTRPRLLLTVKADGNLLFYSSPQPQNPDDNSTLVATRYHTSFPESFSSSYCCSTVCGLALLYEVGKRNVRVICNPITGEFLTLPTVLRKDKTLAQVKAKGFKKAKAAVSGTCLGGYDPISKQLKELCVISSRGGGPNTHQVLTLESGKPLWRRIECEFHFKARCMSDHICINGVLYFRAKLGKSSVVVFFNVMSEKFGFINFDKDVRGEDDDGYDRDDGRLALFNYKGKLGLREGPAYGSTKHELVLWVLEDAANHKWSKLTYELPRFLRSEQFVGMSTGTGDILFLPFPCFQSKIDCLYFYNLQRKTVARVNIQGFEDLIFCSFFDIFLDYVENFQFK</sequence>
<dbReference type="InterPro" id="IPR036047">
    <property type="entry name" value="F-box-like_dom_sf"/>
</dbReference>
<dbReference type="PANTHER" id="PTHR31111:SF94">
    <property type="entry name" value="E3 UBIQUITIN-PROTEIN LIGASE SGIP1"/>
    <property type="match status" value="1"/>
</dbReference>
<dbReference type="AlphaFoldDB" id="A0A6D2IUX5"/>
<dbReference type="InterPro" id="IPR013187">
    <property type="entry name" value="F-box-assoc_dom_typ3"/>
</dbReference>
<comment type="caution">
    <text evidence="3">The sequence shown here is derived from an EMBL/GenBank/DDBJ whole genome shotgun (WGS) entry which is preliminary data.</text>
</comment>
<reference evidence="3" key="1">
    <citation type="submission" date="2020-01" db="EMBL/GenBank/DDBJ databases">
        <authorList>
            <person name="Mishra B."/>
        </authorList>
    </citation>
    <scope>NUCLEOTIDE SEQUENCE [LARGE SCALE GENOMIC DNA]</scope>
</reference>
<evidence type="ECO:0000259" key="2">
    <source>
        <dbReference type="Pfam" id="PF08268"/>
    </source>
</evidence>
<dbReference type="OrthoDB" id="1083664at2759"/>
<keyword evidence="4" id="KW-1185">Reference proteome</keyword>